<dbReference type="InParanoid" id="G0NSV3"/>
<feature type="chain" id="PRO_5003406253" evidence="2">
    <location>
        <begin position="22"/>
        <end position="68"/>
    </location>
</feature>
<organism evidence="4">
    <name type="scientific">Caenorhabditis brenneri</name>
    <name type="common">Nematode worm</name>
    <dbReference type="NCBI Taxonomy" id="135651"/>
    <lineage>
        <taxon>Eukaryota</taxon>
        <taxon>Metazoa</taxon>
        <taxon>Ecdysozoa</taxon>
        <taxon>Nematoda</taxon>
        <taxon>Chromadorea</taxon>
        <taxon>Rhabditida</taxon>
        <taxon>Rhabditina</taxon>
        <taxon>Rhabditomorpha</taxon>
        <taxon>Rhabditoidea</taxon>
        <taxon>Rhabditidae</taxon>
        <taxon>Peloderinae</taxon>
        <taxon>Caenorhabditis</taxon>
    </lineage>
</organism>
<sequence length="68" mass="7578">MHLVIKLLMSVIMINLPQLSIQNSPTVVQIEEDASGIGENSSESDACGLMLMWMCISVMFIIFLIHIK</sequence>
<keyword evidence="1" id="KW-1133">Transmembrane helix</keyword>
<keyword evidence="2" id="KW-0732">Signal</keyword>
<keyword evidence="4" id="KW-1185">Reference proteome</keyword>
<feature type="signal peptide" evidence="2">
    <location>
        <begin position="1"/>
        <end position="21"/>
    </location>
</feature>
<keyword evidence="1" id="KW-0472">Membrane</keyword>
<feature type="transmembrane region" description="Helical" evidence="1">
    <location>
        <begin position="50"/>
        <end position="67"/>
    </location>
</feature>
<evidence type="ECO:0000313" key="3">
    <source>
        <dbReference type="EMBL" id="EGT36922.1"/>
    </source>
</evidence>
<dbReference type="AlphaFoldDB" id="G0NSV3"/>
<evidence type="ECO:0000256" key="1">
    <source>
        <dbReference type="SAM" id="Phobius"/>
    </source>
</evidence>
<dbReference type="HOGENOM" id="CLU_2796214_0_0_1"/>
<evidence type="ECO:0000256" key="2">
    <source>
        <dbReference type="SAM" id="SignalP"/>
    </source>
</evidence>
<proteinExistence type="predicted"/>
<keyword evidence="1" id="KW-0812">Transmembrane</keyword>
<evidence type="ECO:0000313" key="4">
    <source>
        <dbReference type="Proteomes" id="UP000008068"/>
    </source>
</evidence>
<name>G0NSV3_CAEBE</name>
<dbReference type="Proteomes" id="UP000008068">
    <property type="component" value="Unassembled WGS sequence"/>
</dbReference>
<reference evidence="4" key="1">
    <citation type="submission" date="2011-07" db="EMBL/GenBank/DDBJ databases">
        <authorList>
            <consortium name="Caenorhabditis brenneri Sequencing and Analysis Consortium"/>
            <person name="Wilson R.K."/>
        </authorList>
    </citation>
    <scope>NUCLEOTIDE SEQUENCE [LARGE SCALE GENOMIC DNA]</scope>
    <source>
        <strain evidence="4">PB2801</strain>
    </source>
</reference>
<gene>
    <name evidence="3" type="ORF">CAEBREN_17588</name>
</gene>
<protein>
    <submittedName>
        <fullName evidence="3">Uncharacterized protein</fullName>
    </submittedName>
</protein>
<accession>G0NSV3</accession>
<dbReference type="EMBL" id="GL379940">
    <property type="protein sequence ID" value="EGT36922.1"/>
    <property type="molecule type" value="Genomic_DNA"/>
</dbReference>